<evidence type="ECO:0000256" key="8">
    <source>
        <dbReference type="RuleBase" id="RU363111"/>
    </source>
</evidence>
<dbReference type="Pfam" id="PF04178">
    <property type="entry name" value="Got1"/>
    <property type="match status" value="1"/>
</dbReference>
<feature type="transmembrane region" description="Helical" evidence="8">
    <location>
        <begin position="12"/>
        <end position="38"/>
    </location>
</feature>
<evidence type="ECO:0000313" key="9">
    <source>
        <dbReference type="EMBL" id="ABD91554.1"/>
    </source>
</evidence>
<dbReference type="PANTHER" id="PTHR23137:SF36">
    <property type="entry name" value="VESICLE TRANSPORT PROTEIN SFT2C"/>
    <property type="match status" value="1"/>
</dbReference>
<feature type="transmembrane region" description="Helical" evidence="8">
    <location>
        <begin position="103"/>
        <end position="122"/>
    </location>
</feature>
<keyword evidence="2 8" id="KW-0813">Transport</keyword>
<accession>Q1WAC0</accession>
<evidence type="ECO:0000256" key="2">
    <source>
        <dbReference type="ARBA" id="ARBA00022448"/>
    </source>
</evidence>
<dbReference type="GO" id="GO:0000139">
    <property type="term" value="C:Golgi membrane"/>
    <property type="evidence" value="ECO:0007669"/>
    <property type="project" value="UniProtKB-SubCell"/>
</dbReference>
<protein>
    <recommendedName>
        <fullName evidence="8">Protein transport protein SFT2</fullName>
    </recommendedName>
</protein>
<evidence type="ECO:0000256" key="7">
    <source>
        <dbReference type="ARBA" id="ARBA00025800"/>
    </source>
</evidence>
<evidence type="ECO:0000256" key="3">
    <source>
        <dbReference type="ARBA" id="ARBA00022692"/>
    </source>
</evidence>
<dbReference type="InterPro" id="IPR011691">
    <property type="entry name" value="Vesicle_transpt_SFT2"/>
</dbReference>
<evidence type="ECO:0000256" key="4">
    <source>
        <dbReference type="ARBA" id="ARBA00022927"/>
    </source>
</evidence>
<name>Q1WAC0_ANTLO</name>
<dbReference type="GO" id="GO:0016192">
    <property type="term" value="P:vesicle-mediated transport"/>
    <property type="evidence" value="ECO:0007669"/>
    <property type="project" value="InterPro"/>
</dbReference>
<evidence type="ECO:0000256" key="5">
    <source>
        <dbReference type="ARBA" id="ARBA00022989"/>
    </source>
</evidence>
<evidence type="ECO:0000256" key="6">
    <source>
        <dbReference type="ARBA" id="ARBA00023136"/>
    </source>
</evidence>
<keyword evidence="8" id="KW-0333">Golgi apparatus</keyword>
<dbReference type="AlphaFoldDB" id="Q1WAC0"/>
<keyword evidence="5 8" id="KW-1133">Transmembrane helix</keyword>
<evidence type="ECO:0000256" key="1">
    <source>
        <dbReference type="ARBA" id="ARBA00004141"/>
    </source>
</evidence>
<keyword evidence="4 8" id="KW-0653">Protein transport</keyword>
<dbReference type="InterPro" id="IPR007305">
    <property type="entry name" value="Vesicle_transpt_Got1/SFT2"/>
</dbReference>
<organism evidence="9">
    <name type="scientific">Antonospora locustae</name>
    <name type="common">Microsporidian parasite</name>
    <name type="synonym">Nosema locustae</name>
    <dbReference type="NCBI Taxonomy" id="278021"/>
    <lineage>
        <taxon>Eukaryota</taxon>
        <taxon>Fungi</taxon>
        <taxon>Fungi incertae sedis</taxon>
        <taxon>Microsporidia</taxon>
        <taxon>Antonospora</taxon>
    </lineage>
</organism>
<feature type="transmembrane region" description="Helical" evidence="8">
    <location>
        <begin position="79"/>
        <end position="97"/>
    </location>
</feature>
<reference evidence="9" key="1">
    <citation type="journal article" date="2006" name="J. Mol. Biol.">
        <title>Characterization of a divergent Sec61beta gene in microsporidia.</title>
        <authorList>
            <person name="Slamovits C.H."/>
            <person name="Burri L."/>
            <person name="Keeling P.J."/>
        </authorList>
    </citation>
    <scope>NUCLEOTIDE SEQUENCE</scope>
</reference>
<comment type="similarity">
    <text evidence="7 8">Belongs to the SFT2 family.</text>
</comment>
<dbReference type="PANTHER" id="PTHR23137">
    <property type="entry name" value="VESICLE TRANSPORT PROTEIN-RELATED"/>
    <property type="match status" value="1"/>
</dbReference>
<comment type="function">
    <text evidence="8">Nonessential protein required for the fusion of transport vesicles derived from the endocytic pathway with the Golgi complex.</text>
</comment>
<feature type="non-terminal residue" evidence="9">
    <location>
        <position position="1"/>
    </location>
</feature>
<feature type="transmembrane region" description="Helical" evidence="8">
    <location>
        <begin position="44"/>
        <end position="67"/>
    </location>
</feature>
<sequence>LEYFNMTFMQRITAFLVCLVLAMVLFVYSLSNILMAVWSPTSFAVPYAISNYLFFCMFGFLLGFKTYMRKTLSAKKRMYTLAFTFCTVLNLYSSLFVRKYPLIVALSLLQIGTFFAFVIAFLPGGTNGMSSIASLMLRR</sequence>
<dbReference type="EMBL" id="DQ415516">
    <property type="protein sequence ID" value="ABD91554.1"/>
    <property type="molecule type" value="Genomic_DNA"/>
</dbReference>
<keyword evidence="3 8" id="KW-0812">Transmembrane</keyword>
<proteinExistence type="inferred from homology"/>
<comment type="subcellular location">
    <subcellularLocation>
        <location evidence="8">Golgi apparatus membrane</location>
        <topology evidence="8">Multi-pass membrane protein</topology>
    </subcellularLocation>
    <subcellularLocation>
        <location evidence="1">Membrane</location>
        <topology evidence="1">Multi-pass membrane protein</topology>
    </subcellularLocation>
</comment>
<dbReference type="GO" id="GO:0015031">
    <property type="term" value="P:protein transport"/>
    <property type="evidence" value="ECO:0007669"/>
    <property type="project" value="UniProtKB-KW"/>
</dbReference>
<keyword evidence="6 8" id="KW-0472">Membrane</keyword>